<comment type="similarity">
    <text evidence="1">Belongs to the CdaR family.</text>
</comment>
<evidence type="ECO:0000256" key="1">
    <source>
        <dbReference type="ARBA" id="ARBA00006754"/>
    </source>
</evidence>
<dbReference type="EMBL" id="JAYJJQ010000004">
    <property type="protein sequence ID" value="MEB3068646.1"/>
    <property type="molecule type" value="Genomic_DNA"/>
</dbReference>
<evidence type="ECO:0000259" key="2">
    <source>
        <dbReference type="Pfam" id="PF13556"/>
    </source>
</evidence>
<name>A0ABU5YU48_9MYCO</name>
<evidence type="ECO:0000259" key="4">
    <source>
        <dbReference type="Pfam" id="PF17853"/>
    </source>
</evidence>
<dbReference type="Pfam" id="PF14361">
    <property type="entry name" value="RsbRD_N"/>
    <property type="match status" value="1"/>
</dbReference>
<protein>
    <submittedName>
        <fullName evidence="5">Helix-turn-helix domain-containing protein</fullName>
    </submittedName>
</protein>
<keyword evidence="6" id="KW-1185">Reference proteome</keyword>
<feature type="domain" description="CdaR GGDEF-like" evidence="4">
    <location>
        <begin position="191"/>
        <end position="304"/>
    </location>
</feature>
<reference evidence="5 6" key="1">
    <citation type="submission" date="2023-12" db="EMBL/GenBank/DDBJ databases">
        <title>Description of new species of Mycobacterium terrae complex isolated from sewage at the Sao Paulo Zoological Park Foundation in Brazil.</title>
        <authorList>
            <person name="Romagnoli C.L."/>
            <person name="Conceicao E.C."/>
            <person name="Machado E."/>
            <person name="Barreto L.B.P.F."/>
            <person name="Sharma A."/>
            <person name="Silva N.M."/>
            <person name="Marques L.E."/>
            <person name="Juliana M.A."/>
            <person name="Lourenco M.C.S."/>
            <person name="Digiampietri L.A."/>
            <person name="Suffys P.N."/>
            <person name="Viana-Niero C."/>
        </authorList>
    </citation>
    <scope>NUCLEOTIDE SEQUENCE [LARGE SCALE GENOMIC DNA]</scope>
    <source>
        <strain evidence="5 6">MYC017</strain>
    </source>
</reference>
<proteinExistence type="inferred from homology"/>
<dbReference type="Gene3D" id="1.10.10.2840">
    <property type="entry name" value="PucR C-terminal helix-turn-helix domain"/>
    <property type="match status" value="1"/>
</dbReference>
<dbReference type="InterPro" id="IPR051448">
    <property type="entry name" value="CdaR-like_regulators"/>
</dbReference>
<accession>A0ABU5YU48</accession>
<comment type="caution">
    <text evidence="5">The sequence shown here is derived from an EMBL/GenBank/DDBJ whole genome shotgun (WGS) entry which is preliminary data.</text>
</comment>
<evidence type="ECO:0000313" key="5">
    <source>
        <dbReference type="EMBL" id="MEB3068646.1"/>
    </source>
</evidence>
<dbReference type="InterPro" id="IPR025751">
    <property type="entry name" value="RsbRD_N_dom"/>
</dbReference>
<dbReference type="InterPro" id="IPR025736">
    <property type="entry name" value="PucR_C-HTH_dom"/>
</dbReference>
<sequence>MTVSNRDDPAVVQAAAALAKRFEEQLPELTGSIQQLLISEIPELRGQAQLLQLLHDHIAGSVETFSTVVRNDIAIQNVTSPTAALEYARRLAQRGVSVAALMRSYRLGHRALLAGVADEIRTAGLEPGLALGIEERITAISFDYIDQVVEQAVAAYQDERDRWLEHQNSLRTSSLHQLLSDEDVGADADVLEAAIRYPLKHVHLALVMWYDKSDSESGIALMESFIRRAAESLGAQQSWLFLPLDQTTGWAWIALPPGVAPDAVSRLQVFVDSATAAPAVAIGNPLPGVDGFRRSHRQAQDAYTVATTPGSGARRVISAGDPGVALAALLGKNVAAAAEWVAEVLGPLSEATDSDNRLRETLRVFLRSGSSYTAAADELHLHYNSVKYRVQRAVERRGRPVEKDRSDVEVALILCHWFGSAVLS</sequence>
<dbReference type="InterPro" id="IPR042070">
    <property type="entry name" value="PucR_C-HTH_sf"/>
</dbReference>
<dbReference type="PANTHER" id="PTHR33744">
    <property type="entry name" value="CARBOHYDRATE DIACID REGULATOR"/>
    <property type="match status" value="1"/>
</dbReference>
<dbReference type="Pfam" id="PF17853">
    <property type="entry name" value="GGDEF_2"/>
    <property type="match status" value="1"/>
</dbReference>
<dbReference type="Proteomes" id="UP001299283">
    <property type="component" value="Unassembled WGS sequence"/>
</dbReference>
<evidence type="ECO:0000313" key="6">
    <source>
        <dbReference type="Proteomes" id="UP001299283"/>
    </source>
</evidence>
<dbReference type="RefSeq" id="WP_225398820.1">
    <property type="nucleotide sequence ID" value="NZ_JAYJJQ010000004.1"/>
</dbReference>
<dbReference type="PANTHER" id="PTHR33744:SF1">
    <property type="entry name" value="DNA-BINDING TRANSCRIPTIONAL ACTIVATOR ADER"/>
    <property type="match status" value="1"/>
</dbReference>
<dbReference type="Pfam" id="PF13556">
    <property type="entry name" value="HTH_30"/>
    <property type="match status" value="1"/>
</dbReference>
<dbReference type="InterPro" id="IPR041522">
    <property type="entry name" value="CdaR_GGDEF"/>
</dbReference>
<feature type="domain" description="PucR C-terminal helix-turn-helix" evidence="2">
    <location>
        <begin position="358"/>
        <end position="413"/>
    </location>
</feature>
<evidence type="ECO:0000259" key="3">
    <source>
        <dbReference type="Pfam" id="PF14361"/>
    </source>
</evidence>
<organism evidence="5 6">
    <name type="scientific">[Mycobacterium] vasticus</name>
    <dbReference type="NCBI Taxonomy" id="2875777"/>
    <lineage>
        <taxon>Bacteria</taxon>
        <taxon>Bacillati</taxon>
        <taxon>Actinomycetota</taxon>
        <taxon>Actinomycetes</taxon>
        <taxon>Mycobacteriales</taxon>
        <taxon>Mycobacteriaceae</taxon>
        <taxon>Mycolicibacter</taxon>
    </lineage>
</organism>
<feature type="domain" description="RsbT co-antagonist protein RsbRD N-terminal" evidence="3">
    <location>
        <begin position="27"/>
        <end position="171"/>
    </location>
</feature>
<gene>
    <name evidence="5" type="ORF">K5L39_05575</name>
</gene>